<dbReference type="EMBL" id="AWSV01000140">
    <property type="protein sequence ID" value="ERI83829.1"/>
    <property type="molecule type" value="Genomic_DNA"/>
</dbReference>
<evidence type="ECO:0000313" key="1">
    <source>
        <dbReference type="EMBL" id="ERI83829.1"/>
    </source>
</evidence>
<comment type="caution">
    <text evidence="1">The sequence shown here is derived from an EMBL/GenBank/DDBJ whole genome shotgun (WGS) entry which is preliminary data.</text>
</comment>
<reference evidence="1 2" key="1">
    <citation type="submission" date="2013-08" db="EMBL/GenBank/DDBJ databases">
        <authorList>
            <person name="Weinstock G."/>
            <person name="Sodergren E."/>
            <person name="Wylie T."/>
            <person name="Fulton L."/>
            <person name="Fulton R."/>
            <person name="Fronick C."/>
            <person name="O'Laughlin M."/>
            <person name="Godfrey J."/>
            <person name="Miner T."/>
            <person name="Herter B."/>
            <person name="Appelbaum E."/>
            <person name="Cordes M."/>
            <person name="Lek S."/>
            <person name="Wollam A."/>
            <person name="Pepin K.H."/>
            <person name="Palsikar V.B."/>
            <person name="Mitreva M."/>
            <person name="Wilson R.K."/>
        </authorList>
    </citation>
    <scope>NUCLEOTIDE SEQUENCE [LARGE SCALE GENOMIC DNA]</scope>
    <source>
        <strain evidence="1 2">F0041</strain>
    </source>
</reference>
<gene>
    <name evidence="1" type="ORF">HMPREF1981_02586</name>
</gene>
<evidence type="ECO:0000313" key="2">
    <source>
        <dbReference type="Proteomes" id="UP000016496"/>
    </source>
</evidence>
<organism evidence="1 2">
    <name type="scientific">Bacteroides pyogenes F0041</name>
    <dbReference type="NCBI Taxonomy" id="1321819"/>
    <lineage>
        <taxon>Bacteria</taxon>
        <taxon>Pseudomonadati</taxon>
        <taxon>Bacteroidota</taxon>
        <taxon>Bacteroidia</taxon>
        <taxon>Bacteroidales</taxon>
        <taxon>Bacteroidaceae</taxon>
        <taxon>Bacteroides</taxon>
    </lineage>
</organism>
<accession>U2C044</accession>
<dbReference type="AlphaFoldDB" id="U2C044"/>
<sequence length="52" mass="5732">MPNPVGRGIYKPIIGSFSFFPSGKLFFPTGETFVSCWGNFCFPSGNYSRKGC</sequence>
<protein>
    <submittedName>
        <fullName evidence="1">Uncharacterized protein</fullName>
    </submittedName>
</protein>
<dbReference type="Proteomes" id="UP000016496">
    <property type="component" value="Unassembled WGS sequence"/>
</dbReference>
<dbReference type="HOGENOM" id="CLU_3076909_0_0_10"/>
<name>U2C044_9BACE</name>
<proteinExistence type="predicted"/>